<dbReference type="EMBL" id="DRTB01000030">
    <property type="protein sequence ID" value="HHE04501.1"/>
    <property type="molecule type" value="Genomic_DNA"/>
</dbReference>
<protein>
    <recommendedName>
        <fullName evidence="2">RNA 2',3'-cyclic phosphodiesterase</fullName>
        <shortName evidence="2">RNA 2',3'-CPDase</shortName>
        <ecNumber evidence="2">3.1.4.58</ecNumber>
    </recommendedName>
</protein>
<dbReference type="GO" id="GO:0008664">
    <property type="term" value="F:RNA 2',3'-cyclic 3'-phosphodiesterase activity"/>
    <property type="evidence" value="ECO:0007669"/>
    <property type="project" value="UniProtKB-EC"/>
</dbReference>
<feature type="active site" description="Proton acceptor" evidence="2">
    <location>
        <position position="124"/>
    </location>
</feature>
<sequence>MRAFIAIPCPGDLRESLVKIQNQIKDLGRLRLVEPENIHLTLKFLGNVDENRIDEIIKCLNKVSKIDGFDISLRGVSVFPKPSYVRVVWVGVGNGGKEIKELHTRIDQELEALGFEREKRFSAHFTIARVKRIEDKKEFIKILNENSKREFGDFYVKGIELMKSELKRTGPVYSLVHRFDFE</sequence>
<gene>
    <name evidence="4" type="primary">thpR</name>
    <name evidence="4" type="ORF">ENL19_00400</name>
</gene>
<dbReference type="InterPro" id="IPR014051">
    <property type="entry name" value="Phosphoesterase_HXTX"/>
</dbReference>
<dbReference type="Gene3D" id="3.90.1140.10">
    <property type="entry name" value="Cyclic phosphodiesterase"/>
    <property type="match status" value="1"/>
</dbReference>
<comment type="caution">
    <text evidence="4">The sequence shown here is derived from an EMBL/GenBank/DDBJ whole genome shotgun (WGS) entry which is preliminary data.</text>
</comment>
<dbReference type="InterPro" id="IPR004175">
    <property type="entry name" value="RNA_CPDase"/>
</dbReference>
<accession>A0A7C5DAF7</accession>
<evidence type="ECO:0000256" key="1">
    <source>
        <dbReference type="ARBA" id="ARBA00022801"/>
    </source>
</evidence>
<reference evidence="4" key="1">
    <citation type="journal article" date="2020" name="mSystems">
        <title>Genome- and Community-Level Interaction Insights into Carbon Utilization and Element Cycling Functions of Hydrothermarchaeota in Hydrothermal Sediment.</title>
        <authorList>
            <person name="Zhou Z."/>
            <person name="Liu Y."/>
            <person name="Xu W."/>
            <person name="Pan J."/>
            <person name="Luo Z.H."/>
            <person name="Li M."/>
        </authorList>
    </citation>
    <scope>NUCLEOTIDE SEQUENCE [LARGE SCALE GENOMIC DNA]</scope>
    <source>
        <strain evidence="4">HyVt-74</strain>
    </source>
</reference>
<dbReference type="SUPFAM" id="SSF55144">
    <property type="entry name" value="LigT-like"/>
    <property type="match status" value="1"/>
</dbReference>
<name>A0A7C5DAF7_UNCW3</name>
<feature type="short sequence motif" description="HXTX 2" evidence="2">
    <location>
        <begin position="124"/>
        <end position="127"/>
    </location>
</feature>
<evidence type="ECO:0000313" key="4">
    <source>
        <dbReference type="EMBL" id="HHE04501.1"/>
    </source>
</evidence>
<feature type="active site" description="Proton donor" evidence="2">
    <location>
        <position position="39"/>
    </location>
</feature>
<comment type="similarity">
    <text evidence="2">Belongs to the 2H phosphoesterase superfamily. ThpR family.</text>
</comment>
<dbReference type="AlphaFoldDB" id="A0A7C5DAF7"/>
<feature type="short sequence motif" description="HXTX 1" evidence="2">
    <location>
        <begin position="39"/>
        <end position="42"/>
    </location>
</feature>
<dbReference type="GO" id="GO:0004113">
    <property type="term" value="F:2',3'-cyclic-nucleotide 3'-phosphodiesterase activity"/>
    <property type="evidence" value="ECO:0007669"/>
    <property type="project" value="InterPro"/>
</dbReference>
<comment type="function">
    <text evidence="2">Hydrolyzes RNA 2',3'-cyclic phosphodiester to an RNA 2'-phosphomonoester.</text>
</comment>
<dbReference type="Pfam" id="PF02834">
    <property type="entry name" value="LigT_PEase"/>
    <property type="match status" value="2"/>
</dbReference>
<organism evidence="4">
    <name type="scientific">candidate division WOR-3 bacterium</name>
    <dbReference type="NCBI Taxonomy" id="2052148"/>
    <lineage>
        <taxon>Bacteria</taxon>
        <taxon>Bacteria division WOR-3</taxon>
    </lineage>
</organism>
<keyword evidence="1 2" id="KW-0378">Hydrolase</keyword>
<dbReference type="Proteomes" id="UP000886110">
    <property type="component" value="Unassembled WGS sequence"/>
</dbReference>
<dbReference type="PANTHER" id="PTHR35561:SF1">
    <property type="entry name" value="RNA 2',3'-CYCLIC PHOSPHODIESTERASE"/>
    <property type="match status" value="1"/>
</dbReference>
<proteinExistence type="inferred from homology"/>
<dbReference type="HAMAP" id="MF_01940">
    <property type="entry name" value="RNA_CPDase"/>
    <property type="match status" value="1"/>
</dbReference>
<feature type="domain" description="Phosphoesterase HXTX" evidence="3">
    <location>
        <begin position="7"/>
        <end position="89"/>
    </location>
</feature>
<dbReference type="NCBIfam" id="TIGR02258">
    <property type="entry name" value="2_5_ligase"/>
    <property type="match status" value="1"/>
</dbReference>
<evidence type="ECO:0000259" key="3">
    <source>
        <dbReference type="Pfam" id="PF02834"/>
    </source>
</evidence>
<dbReference type="EC" id="3.1.4.58" evidence="2"/>
<dbReference type="PANTHER" id="PTHR35561">
    <property type="entry name" value="RNA 2',3'-CYCLIC PHOSPHODIESTERASE"/>
    <property type="match status" value="1"/>
</dbReference>
<dbReference type="InterPro" id="IPR009097">
    <property type="entry name" value="Cyclic_Pdiesterase"/>
</dbReference>
<evidence type="ECO:0000256" key="2">
    <source>
        <dbReference type="HAMAP-Rule" id="MF_01940"/>
    </source>
</evidence>
<comment type="catalytic activity">
    <reaction evidence="2">
        <text>a 3'-end 2',3'-cyclophospho-ribonucleotide-RNA + H2O = a 3'-end 2'-phospho-ribonucleotide-RNA + H(+)</text>
        <dbReference type="Rhea" id="RHEA:11828"/>
        <dbReference type="Rhea" id="RHEA-COMP:10464"/>
        <dbReference type="Rhea" id="RHEA-COMP:17353"/>
        <dbReference type="ChEBI" id="CHEBI:15377"/>
        <dbReference type="ChEBI" id="CHEBI:15378"/>
        <dbReference type="ChEBI" id="CHEBI:83064"/>
        <dbReference type="ChEBI" id="CHEBI:173113"/>
        <dbReference type="EC" id="3.1.4.58"/>
    </reaction>
</comment>
<feature type="domain" description="Phosphoesterase HXTX" evidence="3">
    <location>
        <begin position="94"/>
        <end position="173"/>
    </location>
</feature>